<feature type="chain" id="PRO_5016257306" evidence="2">
    <location>
        <begin position="37"/>
        <end position="141"/>
    </location>
</feature>
<gene>
    <name evidence="3" type="ORF">NITLEN_30201</name>
</gene>
<reference evidence="4" key="1">
    <citation type="submission" date="2018-04" db="EMBL/GenBank/DDBJ databases">
        <authorList>
            <person name="Lucker S."/>
            <person name="Sakoula D."/>
        </authorList>
    </citation>
    <scope>NUCLEOTIDE SEQUENCE [LARGE SCALE GENOMIC DNA]</scope>
</reference>
<proteinExistence type="predicted"/>
<feature type="compositionally biased region" description="Polar residues" evidence="1">
    <location>
        <begin position="38"/>
        <end position="57"/>
    </location>
</feature>
<keyword evidence="2" id="KW-0732">Signal</keyword>
<dbReference type="Proteomes" id="UP000248168">
    <property type="component" value="Unassembled WGS sequence"/>
</dbReference>
<dbReference type="AlphaFoldDB" id="A0A330L7I1"/>
<evidence type="ECO:0000313" key="4">
    <source>
        <dbReference type="Proteomes" id="UP000248168"/>
    </source>
</evidence>
<feature type="region of interest" description="Disordered" evidence="1">
    <location>
        <begin position="88"/>
        <end position="120"/>
    </location>
</feature>
<feature type="region of interest" description="Disordered" evidence="1">
    <location>
        <begin position="38"/>
        <end position="69"/>
    </location>
</feature>
<feature type="compositionally biased region" description="Gly residues" evidence="1">
    <location>
        <begin position="93"/>
        <end position="102"/>
    </location>
</feature>
<name>A0A330L7I1_9BACT</name>
<evidence type="ECO:0000256" key="2">
    <source>
        <dbReference type="SAM" id="SignalP"/>
    </source>
</evidence>
<evidence type="ECO:0000313" key="3">
    <source>
        <dbReference type="EMBL" id="SPP65287.1"/>
    </source>
</evidence>
<accession>A0A330L7I1</accession>
<dbReference type="EMBL" id="OUNR01000016">
    <property type="protein sequence ID" value="SPP65287.1"/>
    <property type="molecule type" value="Genomic_DNA"/>
</dbReference>
<protein>
    <submittedName>
        <fullName evidence="3">Uncharacterized protein</fullName>
    </submittedName>
</protein>
<sequence>MCMRSASRGERPIARMRVLLCVLPIMFSVCASSALAQSSTPAANPQNPSSLSLQNGLDPSGGAGGVPAAPIASPSVVQGIGTIPSSAKAGTLGSAGRGLPGMPGGPPIKGALGSQDPSSTYMRPSAIGDLICDPLIDGVCD</sequence>
<evidence type="ECO:0000256" key="1">
    <source>
        <dbReference type="SAM" id="MobiDB-lite"/>
    </source>
</evidence>
<feature type="signal peptide" evidence="2">
    <location>
        <begin position="1"/>
        <end position="36"/>
    </location>
</feature>
<organism evidence="3 4">
    <name type="scientific">Nitrospira lenta</name>
    <dbReference type="NCBI Taxonomy" id="1436998"/>
    <lineage>
        <taxon>Bacteria</taxon>
        <taxon>Pseudomonadati</taxon>
        <taxon>Nitrospirota</taxon>
        <taxon>Nitrospiria</taxon>
        <taxon>Nitrospirales</taxon>
        <taxon>Nitrospiraceae</taxon>
        <taxon>Nitrospira</taxon>
    </lineage>
</organism>
<dbReference type="InParanoid" id="A0A330L7I1"/>
<keyword evidence="4" id="KW-1185">Reference proteome</keyword>